<organism evidence="4 5">
    <name type="scientific">Coemansia thaxteri</name>
    <dbReference type="NCBI Taxonomy" id="2663907"/>
    <lineage>
        <taxon>Eukaryota</taxon>
        <taxon>Fungi</taxon>
        <taxon>Fungi incertae sedis</taxon>
        <taxon>Zoopagomycota</taxon>
        <taxon>Kickxellomycotina</taxon>
        <taxon>Kickxellomycetes</taxon>
        <taxon>Kickxellales</taxon>
        <taxon>Kickxellaceae</taxon>
        <taxon>Coemansia</taxon>
    </lineage>
</organism>
<proteinExistence type="predicted"/>
<evidence type="ECO:0000313" key="4">
    <source>
        <dbReference type="EMBL" id="KAJ2005340.1"/>
    </source>
</evidence>
<name>A0A9W8BHE4_9FUNG</name>
<evidence type="ECO:0000256" key="2">
    <source>
        <dbReference type="SAM" id="Phobius"/>
    </source>
</evidence>
<evidence type="ECO:0000256" key="1">
    <source>
        <dbReference type="SAM" id="MobiDB-lite"/>
    </source>
</evidence>
<feature type="domain" description="Myb-like" evidence="3">
    <location>
        <begin position="87"/>
        <end position="150"/>
    </location>
</feature>
<keyword evidence="5" id="KW-1185">Reference proteome</keyword>
<feature type="region of interest" description="Disordered" evidence="1">
    <location>
        <begin position="1"/>
        <end position="33"/>
    </location>
</feature>
<keyword evidence="2" id="KW-0812">Transmembrane</keyword>
<comment type="caution">
    <text evidence="4">The sequence shown here is derived from an EMBL/GenBank/DDBJ whole genome shotgun (WGS) entry which is preliminary data.</text>
</comment>
<evidence type="ECO:0000259" key="3">
    <source>
        <dbReference type="PROSITE" id="PS50090"/>
    </source>
</evidence>
<accession>A0A9W8BHE4</accession>
<keyword evidence="2" id="KW-1133">Transmembrane helix</keyword>
<dbReference type="EMBL" id="JANBQF010000107">
    <property type="protein sequence ID" value="KAJ2005340.1"/>
    <property type="molecule type" value="Genomic_DNA"/>
</dbReference>
<dbReference type="InterPro" id="IPR001005">
    <property type="entry name" value="SANT/Myb"/>
</dbReference>
<feature type="transmembrane region" description="Helical" evidence="2">
    <location>
        <begin position="164"/>
        <end position="182"/>
    </location>
</feature>
<reference evidence="4" key="1">
    <citation type="submission" date="2022-07" db="EMBL/GenBank/DDBJ databases">
        <title>Phylogenomic reconstructions and comparative analyses of Kickxellomycotina fungi.</title>
        <authorList>
            <person name="Reynolds N.K."/>
            <person name="Stajich J.E."/>
            <person name="Barry K."/>
            <person name="Grigoriev I.V."/>
            <person name="Crous P."/>
            <person name="Smith M.E."/>
        </authorList>
    </citation>
    <scope>NUCLEOTIDE SEQUENCE</scope>
    <source>
        <strain evidence="4">IMI 214461</strain>
    </source>
</reference>
<protein>
    <recommendedName>
        <fullName evidence="3">Myb-like domain-containing protein</fullName>
    </recommendedName>
</protein>
<evidence type="ECO:0000313" key="5">
    <source>
        <dbReference type="Proteomes" id="UP001150907"/>
    </source>
</evidence>
<dbReference type="AlphaFoldDB" id="A0A9W8BHE4"/>
<dbReference type="PROSITE" id="PS50090">
    <property type="entry name" value="MYB_LIKE"/>
    <property type="match status" value="1"/>
</dbReference>
<dbReference type="Proteomes" id="UP001150907">
    <property type="component" value="Unassembled WGS sequence"/>
</dbReference>
<keyword evidence="2" id="KW-0472">Membrane</keyword>
<dbReference type="OrthoDB" id="5537013at2759"/>
<gene>
    <name evidence="4" type="ORF">H4R26_002006</name>
</gene>
<feature type="compositionally biased region" description="Basic residues" evidence="1">
    <location>
        <begin position="1"/>
        <end position="11"/>
    </location>
</feature>
<sequence length="190" mass="21839">MSTVRSSKRLRVPGLAKSATRKNQAEEEPHPWSQKQKRILFNNVYDEYLDKQSASSIDWHKVSARVRVGADACKAQFYAVQHDLRDRSQPRMPSWTRDQIERVVNGAHEIEIQALRKENVQREIDWGKVASSYAPGRLPQECKRIYDTYHYLCRTTLGISSLNPHLLGLLGVAGLVFVYGFYQPLAGMFF</sequence>